<dbReference type="EMBL" id="JAERRB010000002">
    <property type="protein sequence ID" value="MBL0740817.1"/>
    <property type="molecule type" value="Genomic_DNA"/>
</dbReference>
<evidence type="ECO:0000256" key="2">
    <source>
        <dbReference type="ARBA" id="ARBA00023125"/>
    </source>
</evidence>
<evidence type="ECO:0000256" key="3">
    <source>
        <dbReference type="ARBA" id="ARBA00023163"/>
    </source>
</evidence>
<dbReference type="InterPro" id="IPR009057">
    <property type="entry name" value="Homeodomain-like_sf"/>
</dbReference>
<dbReference type="RefSeq" id="WP_202008194.1">
    <property type="nucleotide sequence ID" value="NZ_JAERRB010000002.1"/>
</dbReference>
<dbReference type="PROSITE" id="PS01124">
    <property type="entry name" value="HTH_ARAC_FAMILY_2"/>
    <property type="match status" value="1"/>
</dbReference>
<sequence>MNVEIHHPSKALSPYVARYTIVDCPDEMVNRVLPEASMVMAIRYKGLVKQQFSDTSQDLPVAMVSGLRKSGRTIQYLKDSGNILIVFNAAGASAFFREPLHALAEESVPLDSFQGYQHAELLHEQLASAKHNTERVQLVEQFLLSKLFRHKPDPLVFAALDRIRAARGVINMKGLADAMCLSQDAFEKRFRKTVGISPKQYSFIIRMKAIINQGLQQQTLAETAFHAGYFDQPHFTKDFKLFTGQTPTDYLKAPVRW</sequence>
<reference evidence="5 6" key="1">
    <citation type="submission" date="2021-01" db="EMBL/GenBank/DDBJ databases">
        <title>Chryseolinea sp. Jin1 Genome sequencing and assembly.</title>
        <authorList>
            <person name="Kim I."/>
        </authorList>
    </citation>
    <scope>NUCLEOTIDE SEQUENCE [LARGE SCALE GENOMIC DNA]</scope>
    <source>
        <strain evidence="5 6">Jin1</strain>
    </source>
</reference>
<evidence type="ECO:0000313" key="5">
    <source>
        <dbReference type="EMBL" id="MBL0740817.1"/>
    </source>
</evidence>
<dbReference type="PANTHER" id="PTHR46796:SF13">
    <property type="entry name" value="HTH-TYPE TRANSCRIPTIONAL ACTIVATOR RHAS"/>
    <property type="match status" value="1"/>
</dbReference>
<dbReference type="InterPro" id="IPR046532">
    <property type="entry name" value="DUF6597"/>
</dbReference>
<dbReference type="InterPro" id="IPR050204">
    <property type="entry name" value="AraC_XylS_family_regulators"/>
</dbReference>
<name>A0ABS1KNK1_9BACT</name>
<evidence type="ECO:0000256" key="1">
    <source>
        <dbReference type="ARBA" id="ARBA00023015"/>
    </source>
</evidence>
<dbReference type="Pfam" id="PF20240">
    <property type="entry name" value="DUF6597"/>
    <property type="match status" value="1"/>
</dbReference>
<evidence type="ECO:0000259" key="4">
    <source>
        <dbReference type="PROSITE" id="PS01124"/>
    </source>
</evidence>
<proteinExistence type="predicted"/>
<dbReference type="Pfam" id="PF12833">
    <property type="entry name" value="HTH_18"/>
    <property type="match status" value="1"/>
</dbReference>
<feature type="domain" description="HTH araC/xylS-type" evidence="4">
    <location>
        <begin position="153"/>
        <end position="253"/>
    </location>
</feature>
<dbReference type="Proteomes" id="UP000613030">
    <property type="component" value="Unassembled WGS sequence"/>
</dbReference>
<comment type="caution">
    <text evidence="5">The sequence shown here is derived from an EMBL/GenBank/DDBJ whole genome shotgun (WGS) entry which is preliminary data.</text>
</comment>
<keyword evidence="3" id="KW-0804">Transcription</keyword>
<dbReference type="SMART" id="SM00342">
    <property type="entry name" value="HTH_ARAC"/>
    <property type="match status" value="1"/>
</dbReference>
<keyword evidence="6" id="KW-1185">Reference proteome</keyword>
<dbReference type="InterPro" id="IPR018060">
    <property type="entry name" value="HTH_AraC"/>
</dbReference>
<dbReference type="SUPFAM" id="SSF46689">
    <property type="entry name" value="Homeodomain-like"/>
    <property type="match status" value="1"/>
</dbReference>
<evidence type="ECO:0000313" key="6">
    <source>
        <dbReference type="Proteomes" id="UP000613030"/>
    </source>
</evidence>
<organism evidence="5 6">
    <name type="scientific">Chryseolinea lacunae</name>
    <dbReference type="NCBI Taxonomy" id="2801331"/>
    <lineage>
        <taxon>Bacteria</taxon>
        <taxon>Pseudomonadati</taxon>
        <taxon>Bacteroidota</taxon>
        <taxon>Cytophagia</taxon>
        <taxon>Cytophagales</taxon>
        <taxon>Fulvivirgaceae</taxon>
        <taxon>Chryseolinea</taxon>
    </lineage>
</organism>
<gene>
    <name evidence="5" type="ORF">JI741_06280</name>
</gene>
<keyword evidence="1" id="KW-0805">Transcription regulation</keyword>
<keyword evidence="2" id="KW-0238">DNA-binding</keyword>
<dbReference type="PANTHER" id="PTHR46796">
    <property type="entry name" value="HTH-TYPE TRANSCRIPTIONAL ACTIVATOR RHAS-RELATED"/>
    <property type="match status" value="1"/>
</dbReference>
<dbReference type="Gene3D" id="1.10.10.60">
    <property type="entry name" value="Homeodomain-like"/>
    <property type="match status" value="1"/>
</dbReference>
<protein>
    <submittedName>
        <fullName evidence="5">AraC family transcriptional regulator</fullName>
    </submittedName>
</protein>
<accession>A0ABS1KNK1</accession>